<dbReference type="InterPro" id="IPR013783">
    <property type="entry name" value="Ig-like_fold"/>
</dbReference>
<evidence type="ECO:0000256" key="1">
    <source>
        <dbReference type="SAM" id="Phobius"/>
    </source>
</evidence>
<keyword evidence="1" id="KW-0812">Transmembrane</keyword>
<feature type="domain" description="IPT/TIG" evidence="2">
    <location>
        <begin position="153"/>
        <end position="246"/>
    </location>
</feature>
<proteinExistence type="predicted"/>
<dbReference type="Pfam" id="PF01833">
    <property type="entry name" value="TIG"/>
    <property type="match status" value="1"/>
</dbReference>
<keyword evidence="1" id="KW-1133">Transmembrane helix</keyword>
<dbReference type="Gene3D" id="2.60.40.10">
    <property type="entry name" value="Immunoglobulins"/>
    <property type="match status" value="1"/>
</dbReference>
<gene>
    <name evidence="3" type="ORF">g.155456</name>
</gene>
<evidence type="ECO:0000259" key="2">
    <source>
        <dbReference type="Pfam" id="PF01833"/>
    </source>
</evidence>
<protein>
    <recommendedName>
        <fullName evidence="2">IPT/TIG domain-containing protein</fullName>
    </recommendedName>
</protein>
<dbReference type="InterPro" id="IPR014756">
    <property type="entry name" value="Ig_E-set"/>
</dbReference>
<dbReference type="EMBL" id="GGMR01001594">
    <property type="protein sequence ID" value="MBY14213.1"/>
    <property type="molecule type" value="Transcribed_RNA"/>
</dbReference>
<dbReference type="GO" id="GO:0048731">
    <property type="term" value="P:system development"/>
    <property type="evidence" value="ECO:0007669"/>
    <property type="project" value="UniProtKB-ARBA"/>
</dbReference>
<dbReference type="AlphaFoldDB" id="A0A2S2NAI5"/>
<evidence type="ECO:0000313" key="3">
    <source>
        <dbReference type="EMBL" id="MBY14213.1"/>
    </source>
</evidence>
<dbReference type="CDD" id="cd00603">
    <property type="entry name" value="IPT_PCSR"/>
    <property type="match status" value="1"/>
</dbReference>
<feature type="transmembrane region" description="Helical" evidence="1">
    <location>
        <begin position="490"/>
        <end position="511"/>
    </location>
</feature>
<dbReference type="GO" id="GO:0048468">
    <property type="term" value="P:cell development"/>
    <property type="evidence" value="ECO:0007669"/>
    <property type="project" value="UniProtKB-ARBA"/>
</dbReference>
<name>A0A2S2NAI5_SCHGA</name>
<dbReference type="InterPro" id="IPR002909">
    <property type="entry name" value="IPT_dom"/>
</dbReference>
<keyword evidence="1" id="KW-0472">Membrane</keyword>
<reference evidence="3" key="1">
    <citation type="submission" date="2018-04" db="EMBL/GenBank/DDBJ databases">
        <title>Transcriptome of Schizaphis graminum biotype I.</title>
        <authorList>
            <person name="Scully E.D."/>
            <person name="Geib S.M."/>
            <person name="Palmer N.A."/>
            <person name="Koch K."/>
            <person name="Bradshaw J."/>
            <person name="Heng-Moss T."/>
            <person name="Sarath G."/>
        </authorList>
    </citation>
    <scope>NUCLEOTIDE SEQUENCE</scope>
</reference>
<accession>A0A2S2NAI5</accession>
<sequence>MNYLRTCEIILRRTLYRDHSLIKEKTNDSLIFSLRTTVIFYKIFNIPSITEFLFIEFNGVMLRFDNVGDHYVTFYRRDDKCANDEKDKFCATCAWNYNGYSNYLKWCLDKNVCEGRKQLYLRNNAEDIISVSSLLDRQNEEVYVTNDCPEVNVTAVHPLFGPHTGGTVVTITVRNHWILVEYQMVLVMVAGMVCTNPMTSGLETITCTTSPWLNITGGPPALGPILVKYSSDKGGLTIESSQKFQYDVRPVCGSPRPALDAKQRLRALESGDITVPVRGAHFVKPCVTSSARFFVVLPNGTMQFASSDCDKPVNDTYIVCRSPRVDSHVWRDADSSVEGLLLNFGLNVMNFIGNQSLLVLGPPHGFHVLFDPVLVDFNIINSTGSVEFNGRYLNHVQADVILIRIPKLSAKSCKSVLDCLVVAACFKDVVFSQQRMICKPNVTIASAATASRNILVTIGDRLSYTVPNRSSPPGHSDLTGPVKSFILFDWWRTIISLSMSLLIVFALVCCLKTKNQYDLTETFRYPPLDFSRS</sequence>
<dbReference type="SUPFAM" id="SSF81296">
    <property type="entry name" value="E set domains"/>
    <property type="match status" value="1"/>
</dbReference>
<organism evidence="3">
    <name type="scientific">Schizaphis graminum</name>
    <name type="common">Green bug aphid</name>
    <dbReference type="NCBI Taxonomy" id="13262"/>
    <lineage>
        <taxon>Eukaryota</taxon>
        <taxon>Metazoa</taxon>
        <taxon>Ecdysozoa</taxon>
        <taxon>Arthropoda</taxon>
        <taxon>Hexapoda</taxon>
        <taxon>Insecta</taxon>
        <taxon>Pterygota</taxon>
        <taxon>Neoptera</taxon>
        <taxon>Paraneoptera</taxon>
        <taxon>Hemiptera</taxon>
        <taxon>Sternorrhyncha</taxon>
        <taxon>Aphidomorpha</taxon>
        <taxon>Aphidoidea</taxon>
        <taxon>Aphididae</taxon>
        <taxon>Aphidini</taxon>
        <taxon>Schizaphis</taxon>
    </lineage>
</organism>